<accession>A0A3S9QKN1</accession>
<dbReference type="Gene3D" id="3.40.50.1000">
    <property type="entry name" value="HAD superfamily/HAD-like"/>
    <property type="match status" value="1"/>
</dbReference>
<evidence type="ECO:0000313" key="2">
    <source>
        <dbReference type="Proteomes" id="UP000275951"/>
    </source>
</evidence>
<dbReference type="CDD" id="cd07505">
    <property type="entry name" value="HAD_BPGM-like"/>
    <property type="match status" value="1"/>
</dbReference>
<dbReference type="InterPro" id="IPR023198">
    <property type="entry name" value="PGP-like_dom2"/>
</dbReference>
<dbReference type="EMBL" id="CP033905">
    <property type="protein sequence ID" value="AZR06595.1"/>
    <property type="molecule type" value="Genomic_DNA"/>
</dbReference>
<reference evidence="1 2" key="1">
    <citation type="submission" date="2018-11" db="EMBL/GenBank/DDBJ databases">
        <title>Multidrug-resistant genes are associated with an 42-kb island TGI1 carrying a complex class 1 integron in a Trueperella pyogenes.</title>
        <authorList>
            <person name="Dong W."/>
        </authorList>
    </citation>
    <scope>NUCLEOTIDE SEQUENCE [LARGE SCALE GENOMIC DNA]</scope>
    <source>
        <strain evidence="1 2">TP4</strain>
    </source>
</reference>
<dbReference type="Pfam" id="PF00702">
    <property type="entry name" value="Hydrolase"/>
    <property type="match status" value="1"/>
</dbReference>
<sequence length="222" mass="23384">MFKIWERLGLSEVPQAVLWDLDGTLVDSESAWVAYSKDVVLAQGGIWEDADSAYIFGVSKLEHANRLAQAIARGGGEPNDPCALYTIVEDSMRTKAYPNTTLLPGAAELLVALRDVGVPQVLVTATAADLVDVVLSALPEHYFNALVTGSDPVPAKPDPAPYLLGAKRVGAEISRCLIFEDSAVGLAAARASTANVADVSATPLVELAALLSDPQTCPRADL</sequence>
<dbReference type="SUPFAM" id="SSF56784">
    <property type="entry name" value="HAD-like"/>
    <property type="match status" value="1"/>
</dbReference>
<dbReference type="PANTHER" id="PTHR18901">
    <property type="entry name" value="2-DEOXYGLUCOSE-6-PHOSPHATE PHOSPHATASE 2"/>
    <property type="match status" value="1"/>
</dbReference>
<proteinExistence type="predicted"/>
<organism evidence="1 2">
    <name type="scientific">Trueperella pyogenes</name>
    <dbReference type="NCBI Taxonomy" id="1661"/>
    <lineage>
        <taxon>Bacteria</taxon>
        <taxon>Bacillati</taxon>
        <taxon>Actinomycetota</taxon>
        <taxon>Actinomycetes</taxon>
        <taxon>Actinomycetales</taxon>
        <taxon>Actinomycetaceae</taxon>
        <taxon>Trueperella</taxon>
    </lineage>
</organism>
<name>A0A3S9QKN1_9ACTO</name>
<dbReference type="SFLD" id="SFLDG01129">
    <property type="entry name" value="C1.5:_HAD__Beta-PGM__Phosphata"/>
    <property type="match status" value="1"/>
</dbReference>
<protein>
    <submittedName>
        <fullName evidence="1">HAD family phosphatase</fullName>
    </submittedName>
</protein>
<dbReference type="SFLD" id="SFLDS00003">
    <property type="entry name" value="Haloacid_Dehalogenase"/>
    <property type="match status" value="1"/>
</dbReference>
<dbReference type="AlphaFoldDB" id="A0A3S9QKN1"/>
<dbReference type="InterPro" id="IPR036412">
    <property type="entry name" value="HAD-like_sf"/>
</dbReference>
<dbReference type="RefSeq" id="WP_114949390.1">
    <property type="nucleotide sequence ID" value="NZ_CP033905.1"/>
</dbReference>
<dbReference type="InterPro" id="IPR006439">
    <property type="entry name" value="HAD-SF_hydro_IA"/>
</dbReference>
<dbReference type="Proteomes" id="UP000275951">
    <property type="component" value="Chromosome"/>
</dbReference>
<dbReference type="PANTHER" id="PTHR18901:SF38">
    <property type="entry name" value="PSEUDOURIDINE-5'-PHOSPHATASE"/>
    <property type="match status" value="1"/>
</dbReference>
<dbReference type="InterPro" id="IPR023214">
    <property type="entry name" value="HAD_sf"/>
</dbReference>
<dbReference type="NCBIfam" id="TIGR01509">
    <property type="entry name" value="HAD-SF-IA-v3"/>
    <property type="match status" value="1"/>
</dbReference>
<gene>
    <name evidence="1" type="ORF">EBQ10_04305</name>
</gene>
<evidence type="ECO:0000313" key="1">
    <source>
        <dbReference type="EMBL" id="AZR06595.1"/>
    </source>
</evidence>
<dbReference type="Gene3D" id="1.10.150.240">
    <property type="entry name" value="Putative phosphatase, domain 2"/>
    <property type="match status" value="1"/>
</dbReference>